<dbReference type="Proteomes" id="UP001552299">
    <property type="component" value="Unassembled WGS sequence"/>
</dbReference>
<feature type="compositionally biased region" description="Basic residues" evidence="1">
    <location>
        <begin position="17"/>
        <end position="33"/>
    </location>
</feature>
<protein>
    <submittedName>
        <fullName evidence="2">Uncharacterized protein</fullName>
    </submittedName>
</protein>
<name>A0ABD0VR19_DENTH</name>
<comment type="caution">
    <text evidence="2">The sequence shown here is derived from an EMBL/GenBank/DDBJ whole genome shotgun (WGS) entry which is preliminary data.</text>
</comment>
<proteinExistence type="predicted"/>
<accession>A0ABD0VR19</accession>
<organism evidence="2 3">
    <name type="scientific">Dendrobium thyrsiflorum</name>
    <name type="common">Pinecone-like raceme dendrobium</name>
    <name type="synonym">Orchid</name>
    <dbReference type="NCBI Taxonomy" id="117978"/>
    <lineage>
        <taxon>Eukaryota</taxon>
        <taxon>Viridiplantae</taxon>
        <taxon>Streptophyta</taxon>
        <taxon>Embryophyta</taxon>
        <taxon>Tracheophyta</taxon>
        <taxon>Spermatophyta</taxon>
        <taxon>Magnoliopsida</taxon>
        <taxon>Liliopsida</taxon>
        <taxon>Asparagales</taxon>
        <taxon>Orchidaceae</taxon>
        <taxon>Epidendroideae</taxon>
        <taxon>Malaxideae</taxon>
        <taxon>Dendrobiinae</taxon>
        <taxon>Dendrobium</taxon>
    </lineage>
</organism>
<dbReference type="EMBL" id="JANQDX010000004">
    <property type="protein sequence ID" value="KAL0925122.1"/>
    <property type="molecule type" value="Genomic_DNA"/>
</dbReference>
<evidence type="ECO:0000256" key="1">
    <source>
        <dbReference type="SAM" id="MobiDB-lite"/>
    </source>
</evidence>
<dbReference type="AlphaFoldDB" id="A0ABD0VR19"/>
<evidence type="ECO:0000313" key="2">
    <source>
        <dbReference type="EMBL" id="KAL0925122.1"/>
    </source>
</evidence>
<feature type="compositionally biased region" description="Basic and acidic residues" evidence="1">
    <location>
        <begin position="252"/>
        <end position="274"/>
    </location>
</feature>
<gene>
    <name evidence="2" type="ORF">M5K25_003431</name>
</gene>
<sequence length="281" mass="30777">MDSLFLMEGEGKEQTQARKRRKRRRGRRKKRNMRSLLPPSFSSTIDSHRTSYRLFPDAELPPIGRPRTSAQHLTTTLESKSKKRFFSGSYSSAKRATSIHQTPTVQLEEAGISITNIYWATALPIGANPILPTGHGIITVMKLKVGAVGVEKDQVAVFGEVEGGILADEAVAVRGPKGRGVVSIIGEFALNGRVDYEDGEHEAVARGDAEEAAGEAGSAAASAIKEEEAYFGPADEGMAEEKLIEDEEEEEEHRVHGDGGGCERRWKAPAENRQHWPQPYA</sequence>
<feature type="region of interest" description="Disordered" evidence="1">
    <location>
        <begin position="1"/>
        <end position="42"/>
    </location>
</feature>
<feature type="region of interest" description="Disordered" evidence="1">
    <location>
        <begin position="232"/>
        <end position="281"/>
    </location>
</feature>
<evidence type="ECO:0000313" key="3">
    <source>
        <dbReference type="Proteomes" id="UP001552299"/>
    </source>
</evidence>
<keyword evidence="3" id="KW-1185">Reference proteome</keyword>
<reference evidence="2 3" key="1">
    <citation type="journal article" date="2024" name="Plant Biotechnol. J.">
        <title>Dendrobium thyrsiflorum genome and its molecular insights into genes involved in important horticultural traits.</title>
        <authorList>
            <person name="Chen B."/>
            <person name="Wang J.Y."/>
            <person name="Zheng P.J."/>
            <person name="Li K.L."/>
            <person name="Liang Y.M."/>
            <person name="Chen X.F."/>
            <person name="Zhang C."/>
            <person name="Zhao X."/>
            <person name="He X."/>
            <person name="Zhang G.Q."/>
            <person name="Liu Z.J."/>
            <person name="Xu Q."/>
        </authorList>
    </citation>
    <scope>NUCLEOTIDE SEQUENCE [LARGE SCALE GENOMIC DNA]</scope>
    <source>
        <strain evidence="2">GZMU011</strain>
    </source>
</reference>